<name>A0A9Q0IXG5_9TELE</name>
<protein>
    <recommendedName>
        <fullName evidence="3">Exocyst complex component 3</fullName>
    </recommendedName>
</protein>
<gene>
    <name evidence="1" type="ORF">NHX12_019702</name>
</gene>
<evidence type="ECO:0000313" key="1">
    <source>
        <dbReference type="EMBL" id="KAJ3613453.1"/>
    </source>
</evidence>
<evidence type="ECO:0008006" key="3">
    <source>
        <dbReference type="Google" id="ProtNLM"/>
    </source>
</evidence>
<evidence type="ECO:0000313" key="2">
    <source>
        <dbReference type="Proteomes" id="UP001148018"/>
    </source>
</evidence>
<dbReference type="PANTHER" id="PTHR21292">
    <property type="entry name" value="EXOCYST COMPLEX COMPONENT SEC6-RELATED"/>
    <property type="match status" value="1"/>
</dbReference>
<dbReference type="PANTHER" id="PTHR21292:SF7">
    <property type="entry name" value="EXOCYST COMPLEX COMPONENT 3-LIKE 2"/>
    <property type="match status" value="1"/>
</dbReference>
<dbReference type="OrthoDB" id="190098at2759"/>
<dbReference type="GO" id="GO:0000145">
    <property type="term" value="C:exocyst"/>
    <property type="evidence" value="ECO:0007669"/>
    <property type="project" value="InterPro"/>
</dbReference>
<dbReference type="InterPro" id="IPR010326">
    <property type="entry name" value="EXOC3/Sec6"/>
</dbReference>
<comment type="caution">
    <text evidence="1">The sequence shown here is derived from an EMBL/GenBank/DDBJ whole genome shotgun (WGS) entry which is preliminary data.</text>
</comment>
<dbReference type="GO" id="GO:0051601">
    <property type="term" value="P:exocyst localization"/>
    <property type="evidence" value="ECO:0007669"/>
    <property type="project" value="TreeGrafter"/>
</dbReference>
<dbReference type="GO" id="GO:0006887">
    <property type="term" value="P:exocytosis"/>
    <property type="evidence" value="ECO:0007669"/>
    <property type="project" value="InterPro"/>
</dbReference>
<dbReference type="AlphaFoldDB" id="A0A9Q0IXG5"/>
<organism evidence="1 2">
    <name type="scientific">Muraenolepis orangiensis</name>
    <name type="common">Patagonian moray cod</name>
    <dbReference type="NCBI Taxonomy" id="630683"/>
    <lineage>
        <taxon>Eukaryota</taxon>
        <taxon>Metazoa</taxon>
        <taxon>Chordata</taxon>
        <taxon>Craniata</taxon>
        <taxon>Vertebrata</taxon>
        <taxon>Euteleostomi</taxon>
        <taxon>Actinopterygii</taxon>
        <taxon>Neopterygii</taxon>
        <taxon>Teleostei</taxon>
        <taxon>Neoteleostei</taxon>
        <taxon>Acanthomorphata</taxon>
        <taxon>Zeiogadaria</taxon>
        <taxon>Gadariae</taxon>
        <taxon>Gadiformes</taxon>
        <taxon>Muraenolepidoidei</taxon>
        <taxon>Muraenolepididae</taxon>
        <taxon>Muraenolepis</taxon>
    </lineage>
</organism>
<keyword evidence="2" id="KW-1185">Reference proteome</keyword>
<sequence>MQINKLIEMEELEEAHLNLLSLRQEFQEEQCGEVEGSMEQSKKEKDLQLLYRKLRDKVKTIVRDSSSLPSRNKGHLVSVARLVQEEERRDGEPGGLAEPGGWREVWREAVGEGALVIVDGVHLDAPDQNSAWLAVHLGQLGQTIVQDLERVKRDLRGSYPPSFKVFSTYVRSYHRVVAQHLKMLKQQVKELKDILALLNWILNHYQSERIMGSPSLRPEMQSESTELVLDQDFLDQLNDQCCSQVQRVQGLVSSTRTVDVHLENKVIHACVEELVKFPKRFEEALMSSYNSTEDNPLTPTLWAKYLNTSINNFTTLHSPHYSKHHLHHLHQQLHHTTVSTTYTTSINSFTTLQQHMEQYRVRCSGPVADFSQEVNSLLERQAHSLEEQYNNDIKLYMRRMMTRKWLTNDEDFQKLSRRVELLSEQCSQMRPPTVQVLVDRLYHHTVKDYISRLMNSSYSCKNRKHEATLQLHYTTTTLHHHYNYTATTLQLHRHYTTTTPPLHYNYTATTLQLHHHYNYTATTLHHHYTTTTLHYNTTTTTPPLHYNYTATTLQLHRHYNYTATTTTPPLHYNYTATTTTPPLHYNYTTTTLQLHRHYNYTTTTTTPPLHYNYTTTTLQLHRHYNYTATTLKLQLHHHYTTTTPPLHYNYTTTTLQLHRHYTTTTPPLHYNYTKSTHEWLHPLGDHLCDIIGREDKKDIKNHLQPLVEQYPDLSEKHLAAVLYFRGLARGRERQVILQRFAELQRTVSRASDRILFRDMTVTVNTYWLPFACMTFLLPDS</sequence>
<dbReference type="Proteomes" id="UP001148018">
    <property type="component" value="Unassembled WGS sequence"/>
</dbReference>
<dbReference type="EMBL" id="JANIIK010000035">
    <property type="protein sequence ID" value="KAJ3613453.1"/>
    <property type="molecule type" value="Genomic_DNA"/>
</dbReference>
<reference evidence="1" key="1">
    <citation type="submission" date="2022-07" db="EMBL/GenBank/DDBJ databases">
        <title>Chromosome-level genome of Muraenolepis orangiensis.</title>
        <authorList>
            <person name="Kim J."/>
        </authorList>
    </citation>
    <scope>NUCLEOTIDE SEQUENCE</scope>
    <source>
        <strain evidence="1">KU_S4_2022</strain>
        <tissue evidence="1">Muscle</tissue>
    </source>
</reference>
<dbReference type="Pfam" id="PF06046">
    <property type="entry name" value="Sec6"/>
    <property type="match status" value="2"/>
</dbReference>
<proteinExistence type="predicted"/>
<dbReference type="GO" id="GO:0000149">
    <property type="term" value="F:SNARE binding"/>
    <property type="evidence" value="ECO:0007669"/>
    <property type="project" value="TreeGrafter"/>
</dbReference>
<accession>A0A9Q0IXG5</accession>